<evidence type="ECO:0000313" key="6">
    <source>
        <dbReference type="EMBL" id="KIW18002.1"/>
    </source>
</evidence>
<feature type="transmembrane region" description="Helical" evidence="4">
    <location>
        <begin position="355"/>
        <end position="373"/>
    </location>
</feature>
<gene>
    <name evidence="6" type="ORF">PV08_02289</name>
</gene>
<protein>
    <recommendedName>
        <fullName evidence="5">Xylanolytic transcriptional activator regulatory domain-containing protein</fullName>
    </recommendedName>
</protein>
<keyword evidence="7" id="KW-1185">Reference proteome</keyword>
<keyword evidence="4" id="KW-1133">Transmembrane helix</keyword>
<dbReference type="Proteomes" id="UP000053328">
    <property type="component" value="Unassembled WGS sequence"/>
</dbReference>
<dbReference type="PANTHER" id="PTHR47424:SF9">
    <property type="entry name" value="TAH-2"/>
    <property type="match status" value="1"/>
</dbReference>
<keyword evidence="4" id="KW-0472">Membrane</keyword>
<keyword evidence="1" id="KW-0805">Transcription regulation</keyword>
<organism evidence="6 7">
    <name type="scientific">Exophiala spinifera</name>
    <dbReference type="NCBI Taxonomy" id="91928"/>
    <lineage>
        <taxon>Eukaryota</taxon>
        <taxon>Fungi</taxon>
        <taxon>Dikarya</taxon>
        <taxon>Ascomycota</taxon>
        <taxon>Pezizomycotina</taxon>
        <taxon>Eurotiomycetes</taxon>
        <taxon>Chaetothyriomycetidae</taxon>
        <taxon>Chaetothyriales</taxon>
        <taxon>Herpotrichiellaceae</taxon>
        <taxon>Exophiala</taxon>
    </lineage>
</organism>
<dbReference type="InterPro" id="IPR007219">
    <property type="entry name" value="XnlR_reg_dom"/>
</dbReference>
<dbReference type="GO" id="GO:0000435">
    <property type="term" value="P:positive regulation of transcription from RNA polymerase II promoter by galactose"/>
    <property type="evidence" value="ECO:0007669"/>
    <property type="project" value="TreeGrafter"/>
</dbReference>
<dbReference type="RefSeq" id="XP_016238218.1">
    <property type="nucleotide sequence ID" value="XM_016376648.1"/>
</dbReference>
<dbReference type="GeneID" id="27329372"/>
<dbReference type="GO" id="GO:0008270">
    <property type="term" value="F:zinc ion binding"/>
    <property type="evidence" value="ECO:0007669"/>
    <property type="project" value="InterPro"/>
</dbReference>
<dbReference type="GO" id="GO:0006351">
    <property type="term" value="P:DNA-templated transcription"/>
    <property type="evidence" value="ECO:0007669"/>
    <property type="project" value="InterPro"/>
</dbReference>
<dbReference type="CDD" id="cd12148">
    <property type="entry name" value="fungal_TF_MHR"/>
    <property type="match status" value="1"/>
</dbReference>
<keyword evidence="2" id="KW-0804">Transcription</keyword>
<dbReference type="Pfam" id="PF04082">
    <property type="entry name" value="Fungal_trans"/>
    <property type="match status" value="1"/>
</dbReference>
<evidence type="ECO:0000256" key="4">
    <source>
        <dbReference type="SAM" id="Phobius"/>
    </source>
</evidence>
<dbReference type="GO" id="GO:0000981">
    <property type="term" value="F:DNA-binding transcription factor activity, RNA polymerase II-specific"/>
    <property type="evidence" value="ECO:0007669"/>
    <property type="project" value="TreeGrafter"/>
</dbReference>
<evidence type="ECO:0000256" key="2">
    <source>
        <dbReference type="ARBA" id="ARBA00023163"/>
    </source>
</evidence>
<evidence type="ECO:0000256" key="3">
    <source>
        <dbReference type="ARBA" id="ARBA00023242"/>
    </source>
</evidence>
<evidence type="ECO:0000256" key="1">
    <source>
        <dbReference type="ARBA" id="ARBA00023015"/>
    </source>
</evidence>
<evidence type="ECO:0000313" key="7">
    <source>
        <dbReference type="Proteomes" id="UP000053328"/>
    </source>
</evidence>
<proteinExistence type="predicted"/>
<dbReference type="STRING" id="91928.A0A0D1ZZC2"/>
<dbReference type="GO" id="GO:0005634">
    <property type="term" value="C:nucleus"/>
    <property type="evidence" value="ECO:0007669"/>
    <property type="project" value="TreeGrafter"/>
</dbReference>
<dbReference type="EMBL" id="KN847493">
    <property type="protein sequence ID" value="KIW18002.1"/>
    <property type="molecule type" value="Genomic_DNA"/>
</dbReference>
<keyword evidence="3" id="KW-0539">Nucleus</keyword>
<dbReference type="InterPro" id="IPR051127">
    <property type="entry name" value="Fungal_SecMet_Regulators"/>
</dbReference>
<name>A0A0D1ZZC2_9EURO</name>
<dbReference type="HOGENOM" id="CLU_010170_3_1_1"/>
<dbReference type="GO" id="GO:0000978">
    <property type="term" value="F:RNA polymerase II cis-regulatory region sequence-specific DNA binding"/>
    <property type="evidence" value="ECO:0007669"/>
    <property type="project" value="TreeGrafter"/>
</dbReference>
<sequence length="615" mass="67775">MPAKPEPDNSHRHIADSETSSHSFLQYLRETLRPYVGLTSFTEGARHEMVQDDVQDAVHPVPAHSRDELLGAYLEATSGLLELFSTDELADMYRSNVYAHDPPGWGLDGDLIPATDVALAIGAQLREPFTCRAHSTYYFRNGREAAFKTMLGRQNLSMVRLFTLLAFYMIGACQRDTASMYLGVAAKAACVLSLHRASTYSNSSESESSSNRARIWNSLRNVDVLSSFIFGKPKSLPAIRQSSSQTHLSFEYLGNDNLTPFNSIVKGCSLLEEIVDELSSGKILHVPTAESLLEKLQSWSQSLPTSLRKVSFTGDANVSRNALRSITSPTGKDAISQGDLSARQKLAGALHVSCIYYFAVILISRPFLIAYLLSRLRGRAPDQLIPNPDEASDMAIKNSTISKMAQLCVSAAMRTAATCAAAHRHGYSFGNLCLLKAWVFGAGLVLGFSKFAGEPRKDIDEAFEQVNTVLESIATQSPQAGLYRETLEAFRESIAKWHDRVETEIKRTVQHYMDDILVIHGSAQNQTTIGPNFPSGAFYTTDTPQSYTDDHPPGLDAVGVDNAAPWLEGWAGGTPQSSTQVLRHLGFGDVISDYESYDDPFFNFEPFEKLFYSVE</sequence>
<accession>A0A0D1ZZC2</accession>
<dbReference type="OrthoDB" id="4064873at2759"/>
<dbReference type="VEuPathDB" id="FungiDB:PV08_02289"/>
<evidence type="ECO:0000259" key="5">
    <source>
        <dbReference type="Pfam" id="PF04082"/>
    </source>
</evidence>
<reference evidence="6 7" key="1">
    <citation type="submission" date="2015-01" db="EMBL/GenBank/DDBJ databases">
        <title>The Genome Sequence of Exophiala spinifera CBS89968.</title>
        <authorList>
            <consortium name="The Broad Institute Genomics Platform"/>
            <person name="Cuomo C."/>
            <person name="de Hoog S."/>
            <person name="Gorbushina A."/>
            <person name="Stielow B."/>
            <person name="Teixiera M."/>
            <person name="Abouelleil A."/>
            <person name="Chapman S.B."/>
            <person name="Priest M."/>
            <person name="Young S.K."/>
            <person name="Wortman J."/>
            <person name="Nusbaum C."/>
            <person name="Birren B."/>
        </authorList>
    </citation>
    <scope>NUCLEOTIDE SEQUENCE [LARGE SCALE GENOMIC DNA]</scope>
    <source>
        <strain evidence="6 7">CBS 89968</strain>
    </source>
</reference>
<dbReference type="AlphaFoldDB" id="A0A0D1ZZC2"/>
<feature type="domain" description="Xylanolytic transcriptional activator regulatory" evidence="5">
    <location>
        <begin position="152"/>
        <end position="245"/>
    </location>
</feature>
<keyword evidence="4" id="KW-0812">Transmembrane</keyword>
<dbReference type="PANTHER" id="PTHR47424">
    <property type="entry name" value="REGULATORY PROTEIN GAL4"/>
    <property type="match status" value="1"/>
</dbReference>